<sequence>MSARSSLDAAYFDGIFDGDDDPWDLASSDYEASKFERTRAALAGRRYRRAIEIGCAHGVLTSYLAPLCDDLLAIDISDKALARARRRVGDRSGVTFAHRAFPGEAPRTPGFDLAILSEVAYYWSVVDLDRAAAWLRTHIAPAGRIVLVHFTGKTDYPHSGDEAVETLWQNLGADFTSIVAQRYDRYRLDLWERR</sequence>
<keyword evidence="3" id="KW-0949">S-adenosyl-L-methionine</keyword>
<dbReference type="Proteomes" id="UP001210865">
    <property type="component" value="Chromosome"/>
</dbReference>
<evidence type="ECO:0000256" key="3">
    <source>
        <dbReference type="ARBA" id="ARBA00022691"/>
    </source>
</evidence>
<proteinExistence type="predicted"/>
<accession>A0ABY7NLL9</accession>
<evidence type="ECO:0000313" key="4">
    <source>
        <dbReference type="EMBL" id="WBO21523.1"/>
    </source>
</evidence>
<dbReference type="CDD" id="cd02440">
    <property type="entry name" value="AdoMet_MTases"/>
    <property type="match status" value="1"/>
</dbReference>
<evidence type="ECO:0000256" key="2">
    <source>
        <dbReference type="ARBA" id="ARBA00022679"/>
    </source>
</evidence>
<evidence type="ECO:0000256" key="1">
    <source>
        <dbReference type="ARBA" id="ARBA00022603"/>
    </source>
</evidence>
<dbReference type="SUPFAM" id="SSF53335">
    <property type="entry name" value="S-adenosyl-L-methionine-dependent methyltransferases"/>
    <property type="match status" value="1"/>
</dbReference>
<keyword evidence="1 4" id="KW-0489">Methyltransferase</keyword>
<keyword evidence="5" id="KW-1185">Reference proteome</keyword>
<reference evidence="4 5" key="1">
    <citation type="submission" date="2022-12" db="EMBL/GenBank/DDBJ databases">
        <title>Sphingomonas abieness sp. nov., an endophytic bacterium isolated from Abies koreana.</title>
        <authorList>
            <person name="Jiang L."/>
            <person name="Lee J."/>
        </authorList>
    </citation>
    <scope>NUCLEOTIDE SEQUENCE [LARGE SCALE GENOMIC DNA]</scope>
    <source>
        <strain evidence="5">PAMB 00755</strain>
    </source>
</reference>
<dbReference type="EMBL" id="CP115174">
    <property type="protein sequence ID" value="WBO21523.1"/>
    <property type="molecule type" value="Genomic_DNA"/>
</dbReference>
<dbReference type="Pfam" id="PF05401">
    <property type="entry name" value="NodS"/>
    <property type="match status" value="1"/>
</dbReference>
<organism evidence="4 5">
    <name type="scientific">Sphingomonas abietis</name>
    <dbReference type="NCBI Taxonomy" id="3012344"/>
    <lineage>
        <taxon>Bacteria</taxon>
        <taxon>Pseudomonadati</taxon>
        <taxon>Pseudomonadota</taxon>
        <taxon>Alphaproteobacteria</taxon>
        <taxon>Sphingomonadales</taxon>
        <taxon>Sphingomonadaceae</taxon>
        <taxon>Sphingomonas</taxon>
    </lineage>
</organism>
<name>A0ABY7NLL9_9SPHN</name>
<dbReference type="GO" id="GO:0008168">
    <property type="term" value="F:methyltransferase activity"/>
    <property type="evidence" value="ECO:0007669"/>
    <property type="project" value="UniProtKB-KW"/>
</dbReference>
<protein>
    <submittedName>
        <fullName evidence="4">SAM-dependent methyltransferase</fullName>
    </submittedName>
</protein>
<dbReference type="Gene3D" id="3.40.50.150">
    <property type="entry name" value="Vaccinia Virus protein VP39"/>
    <property type="match status" value="1"/>
</dbReference>
<dbReference type="InterPro" id="IPR008715">
    <property type="entry name" value="SAM-MeTfrase_NodS-like"/>
</dbReference>
<dbReference type="PANTHER" id="PTHR43464">
    <property type="entry name" value="METHYLTRANSFERASE"/>
    <property type="match status" value="1"/>
</dbReference>
<gene>
    <name evidence="4" type="ORF">PBT88_15235</name>
</gene>
<keyword evidence="2" id="KW-0808">Transferase</keyword>
<dbReference type="GO" id="GO:0032259">
    <property type="term" value="P:methylation"/>
    <property type="evidence" value="ECO:0007669"/>
    <property type="project" value="UniProtKB-KW"/>
</dbReference>
<dbReference type="InterPro" id="IPR029063">
    <property type="entry name" value="SAM-dependent_MTases_sf"/>
</dbReference>
<evidence type="ECO:0000313" key="5">
    <source>
        <dbReference type="Proteomes" id="UP001210865"/>
    </source>
</evidence>
<dbReference type="PANTHER" id="PTHR43464:SF19">
    <property type="entry name" value="UBIQUINONE BIOSYNTHESIS O-METHYLTRANSFERASE, MITOCHONDRIAL"/>
    <property type="match status" value="1"/>
</dbReference>
<dbReference type="RefSeq" id="WP_270076172.1">
    <property type="nucleotide sequence ID" value="NZ_CP115174.1"/>
</dbReference>